<accession>A0A369WR53</accession>
<organism evidence="2 3">
    <name type="scientific">Motiliproteus coralliicola</name>
    <dbReference type="NCBI Taxonomy" id="2283196"/>
    <lineage>
        <taxon>Bacteria</taxon>
        <taxon>Pseudomonadati</taxon>
        <taxon>Pseudomonadota</taxon>
        <taxon>Gammaproteobacteria</taxon>
        <taxon>Oceanospirillales</taxon>
        <taxon>Oceanospirillaceae</taxon>
        <taxon>Motiliproteus</taxon>
    </lineage>
</organism>
<proteinExistence type="predicted"/>
<dbReference type="RefSeq" id="WP_114694147.1">
    <property type="nucleotide sequence ID" value="NZ_QQOH01000001.1"/>
</dbReference>
<feature type="domain" description="YbaK/aminoacyl-tRNA synthetase-associated" evidence="1">
    <location>
        <begin position="23"/>
        <end position="145"/>
    </location>
</feature>
<evidence type="ECO:0000259" key="1">
    <source>
        <dbReference type="Pfam" id="PF04073"/>
    </source>
</evidence>
<dbReference type="Proteomes" id="UP000253769">
    <property type="component" value="Unassembled WGS sequence"/>
</dbReference>
<dbReference type="AlphaFoldDB" id="A0A369WR53"/>
<sequence>MAMPIPMSEFLSNQHVDYHILKHKPTAVAAEAAQAASIPLAELARSSIVEATNFPGQLLMVLLPASHLLDFDKLKRLTDESFREVAPAQLKEIFQDVAPCGVPGLGQPFNLDMVVDQRLFQVPRVYLEDGDNTELVKLNQQQFAQLLGGLLSGDISRLPPCPTRTPIRWSTQLT</sequence>
<dbReference type="InterPro" id="IPR007214">
    <property type="entry name" value="YbaK/aa-tRNA-synth-assoc-dom"/>
</dbReference>
<name>A0A369WR53_9GAMM</name>
<comment type="caution">
    <text evidence="2">The sequence shown here is derived from an EMBL/GenBank/DDBJ whole genome shotgun (WGS) entry which is preliminary data.</text>
</comment>
<dbReference type="Pfam" id="PF04073">
    <property type="entry name" value="tRNA_edit"/>
    <property type="match status" value="1"/>
</dbReference>
<reference evidence="2 3" key="1">
    <citation type="submission" date="2018-07" db="EMBL/GenBank/DDBJ databases">
        <title>Motiliproteus coralliicola sp. nov., a bacterium isolated from Coral.</title>
        <authorList>
            <person name="Wang G."/>
        </authorList>
    </citation>
    <scope>NUCLEOTIDE SEQUENCE [LARGE SCALE GENOMIC DNA]</scope>
    <source>
        <strain evidence="2 3">C34</strain>
    </source>
</reference>
<dbReference type="EMBL" id="QQOH01000001">
    <property type="protein sequence ID" value="RDE24560.1"/>
    <property type="molecule type" value="Genomic_DNA"/>
</dbReference>
<gene>
    <name evidence="2" type="ORF">DV711_02935</name>
</gene>
<dbReference type="InterPro" id="IPR036754">
    <property type="entry name" value="YbaK/aa-tRNA-synt-asso_dom_sf"/>
</dbReference>
<dbReference type="GO" id="GO:0002161">
    <property type="term" value="F:aminoacyl-tRNA deacylase activity"/>
    <property type="evidence" value="ECO:0007669"/>
    <property type="project" value="InterPro"/>
</dbReference>
<evidence type="ECO:0000313" key="2">
    <source>
        <dbReference type="EMBL" id="RDE24560.1"/>
    </source>
</evidence>
<dbReference type="SUPFAM" id="SSF55826">
    <property type="entry name" value="YbaK/ProRS associated domain"/>
    <property type="match status" value="1"/>
</dbReference>
<dbReference type="Gene3D" id="3.90.960.10">
    <property type="entry name" value="YbaK/aminoacyl-tRNA synthetase-associated domain"/>
    <property type="match status" value="1"/>
</dbReference>
<protein>
    <recommendedName>
        <fullName evidence="1">YbaK/aminoacyl-tRNA synthetase-associated domain-containing protein</fullName>
    </recommendedName>
</protein>
<evidence type="ECO:0000313" key="3">
    <source>
        <dbReference type="Proteomes" id="UP000253769"/>
    </source>
</evidence>
<keyword evidence="3" id="KW-1185">Reference proteome</keyword>